<accession>A0AAD7SRC4</accession>
<dbReference type="AlphaFoldDB" id="A0AAD7SRC4"/>
<evidence type="ECO:0000256" key="7">
    <source>
        <dbReference type="ARBA" id="ARBA00023157"/>
    </source>
</evidence>
<evidence type="ECO:0000256" key="3">
    <source>
        <dbReference type="ARBA" id="ARBA00022729"/>
    </source>
</evidence>
<dbReference type="SUPFAM" id="SSF48726">
    <property type="entry name" value="Immunoglobulin"/>
    <property type="match status" value="1"/>
</dbReference>
<protein>
    <recommendedName>
        <fullName evidence="9">Ig-like domain-containing protein</fullName>
    </recommendedName>
</protein>
<keyword evidence="6" id="KW-0472">Membrane</keyword>
<feature type="domain" description="Ig-like" evidence="9">
    <location>
        <begin position="78"/>
        <end position="204"/>
    </location>
</feature>
<keyword evidence="11" id="KW-1185">Reference proteome</keyword>
<proteinExistence type="predicted"/>
<evidence type="ECO:0000256" key="2">
    <source>
        <dbReference type="ARBA" id="ARBA00022692"/>
    </source>
</evidence>
<dbReference type="Gene3D" id="2.60.40.10">
    <property type="entry name" value="Immunoglobulins"/>
    <property type="match status" value="1"/>
</dbReference>
<dbReference type="FunFam" id="2.60.40.10:FF:000191">
    <property type="entry name" value="Immunoglobulin superfamily member 3"/>
    <property type="match status" value="1"/>
</dbReference>
<evidence type="ECO:0000259" key="9">
    <source>
        <dbReference type="PROSITE" id="PS50835"/>
    </source>
</evidence>
<evidence type="ECO:0000256" key="8">
    <source>
        <dbReference type="ARBA" id="ARBA00023319"/>
    </source>
</evidence>
<dbReference type="InterPro" id="IPR051102">
    <property type="entry name" value="IgSF_V-set/TM_domain"/>
</dbReference>
<organism evidence="10 11">
    <name type="scientific">Aldrovandia affinis</name>
    <dbReference type="NCBI Taxonomy" id="143900"/>
    <lineage>
        <taxon>Eukaryota</taxon>
        <taxon>Metazoa</taxon>
        <taxon>Chordata</taxon>
        <taxon>Craniata</taxon>
        <taxon>Vertebrata</taxon>
        <taxon>Euteleostomi</taxon>
        <taxon>Actinopterygii</taxon>
        <taxon>Neopterygii</taxon>
        <taxon>Teleostei</taxon>
        <taxon>Notacanthiformes</taxon>
        <taxon>Halosauridae</taxon>
        <taxon>Aldrovandia</taxon>
    </lineage>
</organism>
<evidence type="ECO:0000313" key="10">
    <source>
        <dbReference type="EMBL" id="KAJ8407419.1"/>
    </source>
</evidence>
<evidence type="ECO:0000256" key="4">
    <source>
        <dbReference type="ARBA" id="ARBA00022737"/>
    </source>
</evidence>
<dbReference type="PROSITE" id="PS50835">
    <property type="entry name" value="IG_LIKE"/>
    <property type="match status" value="1"/>
</dbReference>
<evidence type="ECO:0000313" key="11">
    <source>
        <dbReference type="Proteomes" id="UP001221898"/>
    </source>
</evidence>
<dbReference type="Proteomes" id="UP001221898">
    <property type="component" value="Unassembled WGS sequence"/>
</dbReference>
<comment type="subcellular location">
    <subcellularLocation>
        <location evidence="1">Membrane</location>
        <topology evidence="1">Single-pass membrane protein</topology>
    </subcellularLocation>
</comment>
<reference evidence="10" key="1">
    <citation type="journal article" date="2023" name="Science">
        <title>Genome structures resolve the early diversification of teleost fishes.</title>
        <authorList>
            <person name="Parey E."/>
            <person name="Louis A."/>
            <person name="Montfort J."/>
            <person name="Bouchez O."/>
            <person name="Roques C."/>
            <person name="Iampietro C."/>
            <person name="Lluch J."/>
            <person name="Castinel A."/>
            <person name="Donnadieu C."/>
            <person name="Desvignes T."/>
            <person name="Floi Bucao C."/>
            <person name="Jouanno E."/>
            <person name="Wen M."/>
            <person name="Mejri S."/>
            <person name="Dirks R."/>
            <person name="Jansen H."/>
            <person name="Henkel C."/>
            <person name="Chen W.J."/>
            <person name="Zahm M."/>
            <person name="Cabau C."/>
            <person name="Klopp C."/>
            <person name="Thompson A.W."/>
            <person name="Robinson-Rechavi M."/>
            <person name="Braasch I."/>
            <person name="Lecointre G."/>
            <person name="Bobe J."/>
            <person name="Postlethwait J.H."/>
            <person name="Berthelot C."/>
            <person name="Roest Crollius H."/>
            <person name="Guiguen Y."/>
        </authorList>
    </citation>
    <scope>NUCLEOTIDE SEQUENCE</scope>
    <source>
        <strain evidence="10">NC1722</strain>
    </source>
</reference>
<keyword evidence="4" id="KW-0677">Repeat</keyword>
<dbReference type="InterPro" id="IPR007110">
    <property type="entry name" value="Ig-like_dom"/>
</dbReference>
<evidence type="ECO:0000256" key="6">
    <source>
        <dbReference type="ARBA" id="ARBA00023136"/>
    </source>
</evidence>
<sequence>MLCDVVASERGLVRVAVPRPDRWSDGEPFTHWTQSVSTQKGNTPYKDVTRTVSAGHKGDLTAMGIPALLIACALLAGPGLAKRVVSVQDGPLVRTEGSHVTIWCNVTGYKEGVEQDFEWSIYLLSAPDREIRMVSTSQPNYAYSIYAQRVNRKEIYVERISGDSALLHIIKLEAKDMGQFECYTPNTDGPYLGSYSAKSPNHLSGSACDLQSPMRISSSPAITRPPPVSLSGRKVSLTTLTLIVLSVAPGACCFLCL</sequence>
<keyword evidence="2" id="KW-0812">Transmembrane</keyword>
<dbReference type="GO" id="GO:0016020">
    <property type="term" value="C:membrane"/>
    <property type="evidence" value="ECO:0007669"/>
    <property type="project" value="UniProtKB-SubCell"/>
</dbReference>
<keyword evidence="8" id="KW-0393">Immunoglobulin domain</keyword>
<keyword evidence="7" id="KW-1015">Disulfide bond</keyword>
<comment type="caution">
    <text evidence="10">The sequence shown here is derived from an EMBL/GenBank/DDBJ whole genome shotgun (WGS) entry which is preliminary data.</text>
</comment>
<evidence type="ECO:0000256" key="1">
    <source>
        <dbReference type="ARBA" id="ARBA00004167"/>
    </source>
</evidence>
<keyword evidence="5" id="KW-1133">Transmembrane helix</keyword>
<dbReference type="EMBL" id="JAINUG010000039">
    <property type="protein sequence ID" value="KAJ8407419.1"/>
    <property type="molecule type" value="Genomic_DNA"/>
</dbReference>
<name>A0AAD7SRC4_9TELE</name>
<keyword evidence="3" id="KW-0732">Signal</keyword>
<dbReference type="InterPro" id="IPR036179">
    <property type="entry name" value="Ig-like_dom_sf"/>
</dbReference>
<dbReference type="PANTHER" id="PTHR12207">
    <property type="entry name" value="V-SET AND TRANSMEMBRANE DOMAIN-CONTAINING PROTEIN"/>
    <property type="match status" value="1"/>
</dbReference>
<evidence type="ECO:0000256" key="5">
    <source>
        <dbReference type="ARBA" id="ARBA00022989"/>
    </source>
</evidence>
<gene>
    <name evidence="10" type="ORF">AAFF_G00279930</name>
</gene>
<dbReference type="PANTHER" id="PTHR12207:SF21">
    <property type="entry name" value="IMMUNOGLOBULIN SUPERFAMILY MEMBER 3"/>
    <property type="match status" value="1"/>
</dbReference>
<dbReference type="InterPro" id="IPR013783">
    <property type="entry name" value="Ig-like_fold"/>
</dbReference>